<protein>
    <submittedName>
        <fullName evidence="1">Uncharacterized protein</fullName>
    </submittedName>
</protein>
<evidence type="ECO:0000313" key="1">
    <source>
        <dbReference type="EMBL" id="EME69934.1"/>
    </source>
</evidence>
<name>M3ABQ5_9PROT</name>
<comment type="caution">
    <text evidence="1">The sequence shown here is derived from an EMBL/GenBank/DDBJ whole genome shotgun (WGS) entry which is preliminary data.</text>
</comment>
<reference evidence="1 2" key="1">
    <citation type="journal article" date="2014" name="Genome Announc.">
        <title>Draft Genome Sequence of Magnetospirillum sp. Strain SO-1, a Freshwater Magnetotactic Bacterium Isolated from the Ol'khovka River, Russia.</title>
        <authorList>
            <person name="Grouzdev D.S."/>
            <person name="Dziuba M.V."/>
            <person name="Sukhacheva M.S."/>
            <person name="Mardanov A.V."/>
            <person name="Beletskiy A.V."/>
            <person name="Kuznetsov B.B."/>
            <person name="Skryabin K.G."/>
        </authorList>
    </citation>
    <scope>NUCLEOTIDE SEQUENCE [LARGE SCALE GENOMIC DNA]</scope>
    <source>
        <strain evidence="1 2">SO-1</strain>
    </source>
</reference>
<dbReference type="AlphaFoldDB" id="M3ABQ5"/>
<dbReference type="EMBL" id="AONQ01000025">
    <property type="protein sequence ID" value="EME69934.1"/>
    <property type="molecule type" value="Genomic_DNA"/>
</dbReference>
<dbReference type="RefSeq" id="WP_008617388.1">
    <property type="nucleotide sequence ID" value="NZ_AONQ01000025.1"/>
</dbReference>
<gene>
    <name evidence="1" type="ORF">H261_11034</name>
</gene>
<dbReference type="eggNOG" id="ENOG5034667">
    <property type="taxonomic scope" value="Bacteria"/>
</dbReference>
<dbReference type="STRING" id="1244869.H261_11034"/>
<dbReference type="OrthoDB" id="8883603at2"/>
<dbReference type="Proteomes" id="UP000011744">
    <property type="component" value="Unassembled WGS sequence"/>
</dbReference>
<evidence type="ECO:0000313" key="2">
    <source>
        <dbReference type="Proteomes" id="UP000011744"/>
    </source>
</evidence>
<sequence length="265" mass="28506">MSISYTVTGKVGVGFAVSVSASGFTSRVYSEDSYHFGSPGTVAPVDGDTLHPDLAGKSIFVGPEIPFDWDCFQTLTEVSDRACIVFPLHYRGQVEAPYNRDLDTYLSKRSGADEFIKNRVHTAFHLYVPEKGCSFTDCALHAFIGSDYPLITNVEMVARTADEIRASAMPGLKLSGPSGISPEAYALIQVVATNADGSIRDTVSSTVFLEEVNGYLPKRRVDLVNGVGQFRVGALGLVSGDTVRVKAGFRFYTGLADITLPVGEV</sequence>
<dbReference type="PATRIC" id="fig|1244869.3.peg.2226"/>
<accession>M3ABQ5</accession>
<organism evidence="1 2">
    <name type="scientific">Paramagnetospirillum caucaseum</name>
    <dbReference type="NCBI Taxonomy" id="1244869"/>
    <lineage>
        <taxon>Bacteria</taxon>
        <taxon>Pseudomonadati</taxon>
        <taxon>Pseudomonadota</taxon>
        <taxon>Alphaproteobacteria</taxon>
        <taxon>Rhodospirillales</taxon>
        <taxon>Magnetospirillaceae</taxon>
        <taxon>Paramagnetospirillum</taxon>
    </lineage>
</organism>
<keyword evidence="2" id="KW-1185">Reference proteome</keyword>
<proteinExistence type="predicted"/>